<keyword evidence="1" id="KW-0812">Transmembrane</keyword>
<evidence type="ECO:0000313" key="3">
    <source>
        <dbReference type="Proteomes" id="UP000480178"/>
    </source>
</evidence>
<feature type="transmembrane region" description="Helical" evidence="1">
    <location>
        <begin position="119"/>
        <end position="138"/>
    </location>
</feature>
<dbReference type="RefSeq" id="WP_162444036.1">
    <property type="nucleotide sequence ID" value="NZ_CP048222.1"/>
</dbReference>
<accession>A0A6C0GJ66</accession>
<proteinExistence type="predicted"/>
<feature type="transmembrane region" description="Helical" evidence="1">
    <location>
        <begin position="87"/>
        <end position="113"/>
    </location>
</feature>
<dbReference type="AlphaFoldDB" id="A0A6C0GJ66"/>
<name>A0A6C0GJ66_9BACT</name>
<keyword evidence="3" id="KW-1185">Reference proteome</keyword>
<evidence type="ECO:0000313" key="2">
    <source>
        <dbReference type="EMBL" id="QHT68015.1"/>
    </source>
</evidence>
<evidence type="ECO:0000256" key="1">
    <source>
        <dbReference type="SAM" id="Phobius"/>
    </source>
</evidence>
<feature type="transmembrane region" description="Helical" evidence="1">
    <location>
        <begin position="37"/>
        <end position="55"/>
    </location>
</feature>
<feature type="transmembrane region" description="Helical" evidence="1">
    <location>
        <begin position="12"/>
        <end position="31"/>
    </location>
</feature>
<gene>
    <name evidence="2" type="ORF">GXP67_15880</name>
</gene>
<reference evidence="2 3" key="1">
    <citation type="submission" date="2020-01" db="EMBL/GenBank/DDBJ databases">
        <authorList>
            <person name="Kim M.K."/>
        </authorList>
    </citation>
    <scope>NUCLEOTIDE SEQUENCE [LARGE SCALE GENOMIC DNA]</scope>
    <source>
        <strain evidence="2 3">172606-1</strain>
    </source>
</reference>
<keyword evidence="1" id="KW-1133">Transmembrane helix</keyword>
<protein>
    <recommendedName>
        <fullName evidence="4">VTT domain-containing protein</fullName>
    </recommendedName>
</protein>
<sequence length="148" mass="16652">MVTQVAKYVTVFLLSMVKFIGGPISGAAAGLTWLETFIFTVAGMMTSVLIFSLLGSSAKQKIFNRLQGKRKLFTPKNRRLVKIWRKYGLKGVAFLTPVFFSPIIGTVMAASFGETKQRIFFYMLGSALFWGVIFSVFIQQINSFVFHR</sequence>
<dbReference type="KEGG" id="rhoz:GXP67_15880"/>
<evidence type="ECO:0008006" key="4">
    <source>
        <dbReference type="Google" id="ProtNLM"/>
    </source>
</evidence>
<dbReference type="Proteomes" id="UP000480178">
    <property type="component" value="Chromosome"/>
</dbReference>
<dbReference type="EMBL" id="CP048222">
    <property type="protein sequence ID" value="QHT68015.1"/>
    <property type="molecule type" value="Genomic_DNA"/>
</dbReference>
<organism evidence="2 3">
    <name type="scientific">Rhodocytophaga rosea</name>
    <dbReference type="NCBI Taxonomy" id="2704465"/>
    <lineage>
        <taxon>Bacteria</taxon>
        <taxon>Pseudomonadati</taxon>
        <taxon>Bacteroidota</taxon>
        <taxon>Cytophagia</taxon>
        <taxon>Cytophagales</taxon>
        <taxon>Rhodocytophagaceae</taxon>
        <taxon>Rhodocytophaga</taxon>
    </lineage>
</organism>
<keyword evidence="1" id="KW-0472">Membrane</keyword>